<dbReference type="PANTHER" id="PTHR38011">
    <property type="entry name" value="DIHYDROFOLATE REDUCTASE FAMILY PROTEIN (AFU_ORTHOLOGUE AFUA_8G06820)"/>
    <property type="match status" value="1"/>
</dbReference>
<keyword evidence="7" id="KW-0521">NADP</keyword>
<evidence type="ECO:0000256" key="4">
    <source>
        <dbReference type="ARBA" id="ARBA00012851"/>
    </source>
</evidence>
<evidence type="ECO:0000259" key="13">
    <source>
        <dbReference type="Pfam" id="PF01872"/>
    </source>
</evidence>
<dbReference type="SUPFAM" id="SSF53597">
    <property type="entry name" value="Dihydrofolate reductase-like"/>
    <property type="match status" value="1"/>
</dbReference>
<evidence type="ECO:0000256" key="1">
    <source>
        <dbReference type="ARBA" id="ARBA00003555"/>
    </source>
</evidence>
<comment type="pathway">
    <text evidence="2">Cofactor biosynthesis; riboflavin biosynthesis.</text>
</comment>
<evidence type="ECO:0000256" key="10">
    <source>
        <dbReference type="ARBA" id="ARBA00031630"/>
    </source>
</evidence>
<evidence type="ECO:0000256" key="5">
    <source>
        <dbReference type="ARBA" id="ARBA00015035"/>
    </source>
</evidence>
<dbReference type="EMBL" id="JAHMUF010000009">
    <property type="protein sequence ID" value="KAG7194045.1"/>
    <property type="molecule type" value="Genomic_DNA"/>
</dbReference>
<evidence type="ECO:0000256" key="6">
    <source>
        <dbReference type="ARBA" id="ARBA00022619"/>
    </source>
</evidence>
<evidence type="ECO:0000256" key="9">
    <source>
        <dbReference type="ARBA" id="ARBA00030073"/>
    </source>
</evidence>
<comment type="function">
    <text evidence="1">Catalyzes an early step in riboflavin biosynthesis, the NADPH-dependent reduction of the ribose side chain of 2,5-diamino-6-ribosylamino-4(3H)-pyrimidinone 5'-phosphate, yielding 2,5-diamino-6-ribitylamino-4(3H)-pyrimidinone 5'-phosphate.</text>
</comment>
<name>A0A9P7VA69_9ASCO</name>
<evidence type="ECO:0000256" key="11">
    <source>
        <dbReference type="ARBA" id="ARBA00047550"/>
    </source>
</evidence>
<dbReference type="PANTHER" id="PTHR38011:SF7">
    <property type="entry name" value="2,5-DIAMINO-6-RIBOSYLAMINO-4(3H)-PYRIMIDINONE 5'-PHOSPHATE REDUCTASE"/>
    <property type="match status" value="1"/>
</dbReference>
<dbReference type="OrthoDB" id="5432at2759"/>
<accession>A0A9P7VA69</accession>
<dbReference type="Proteomes" id="UP000790833">
    <property type="component" value="Unassembled WGS sequence"/>
</dbReference>
<dbReference type="AlphaFoldDB" id="A0A9P7VA69"/>
<evidence type="ECO:0000256" key="2">
    <source>
        <dbReference type="ARBA" id="ARBA00005104"/>
    </source>
</evidence>
<comment type="similarity">
    <text evidence="3">Belongs to the HTP reductase family.</text>
</comment>
<evidence type="ECO:0000313" key="14">
    <source>
        <dbReference type="EMBL" id="KAG7194045.1"/>
    </source>
</evidence>
<dbReference type="InterPro" id="IPR002734">
    <property type="entry name" value="RibDG_C"/>
</dbReference>
<evidence type="ECO:0000256" key="8">
    <source>
        <dbReference type="ARBA" id="ARBA00023002"/>
    </source>
</evidence>
<keyword evidence="6" id="KW-0686">Riboflavin biosynthesis</keyword>
<organism evidence="14 15">
    <name type="scientific">Scheffersomyces spartinae</name>
    <dbReference type="NCBI Taxonomy" id="45513"/>
    <lineage>
        <taxon>Eukaryota</taxon>
        <taxon>Fungi</taxon>
        <taxon>Dikarya</taxon>
        <taxon>Ascomycota</taxon>
        <taxon>Saccharomycotina</taxon>
        <taxon>Pichiomycetes</taxon>
        <taxon>Debaryomycetaceae</taxon>
        <taxon>Scheffersomyces</taxon>
    </lineage>
</organism>
<keyword evidence="15" id="KW-1185">Reference proteome</keyword>
<gene>
    <name evidence="14" type="primary">RIB7</name>
    <name evidence="14" type="ORF">KQ657_005248</name>
</gene>
<proteinExistence type="inferred from homology"/>
<dbReference type="InterPro" id="IPR050765">
    <property type="entry name" value="Riboflavin_Biosynth_HTPR"/>
</dbReference>
<keyword evidence="8" id="KW-0560">Oxidoreductase</keyword>
<evidence type="ECO:0000256" key="3">
    <source>
        <dbReference type="ARBA" id="ARBA00009723"/>
    </source>
</evidence>
<dbReference type="RefSeq" id="XP_043049592.1">
    <property type="nucleotide sequence ID" value="XM_043195887.1"/>
</dbReference>
<comment type="catalytic activity">
    <reaction evidence="11">
        <text>2,5-diamino-6-(1-D-ribitylamino)pyrimidin-4(3H)-one 5'-phosphate + NAD(+) = 2,5-diamino-6-(1-D-ribosylamino)pyrimidin-4(3H)-one 5'-phosphate + NADH + H(+)</text>
        <dbReference type="Rhea" id="RHEA:27274"/>
        <dbReference type="ChEBI" id="CHEBI:15378"/>
        <dbReference type="ChEBI" id="CHEBI:57540"/>
        <dbReference type="ChEBI" id="CHEBI:57945"/>
        <dbReference type="ChEBI" id="CHEBI:58890"/>
        <dbReference type="ChEBI" id="CHEBI:59545"/>
        <dbReference type="EC" id="1.1.1.302"/>
    </reaction>
</comment>
<evidence type="ECO:0000256" key="7">
    <source>
        <dbReference type="ARBA" id="ARBA00022857"/>
    </source>
</evidence>
<reference evidence="14" key="1">
    <citation type="submission" date="2021-03" db="EMBL/GenBank/DDBJ databases">
        <authorList>
            <person name="Palmer J.M."/>
        </authorList>
    </citation>
    <scope>NUCLEOTIDE SEQUENCE</scope>
    <source>
        <strain evidence="14">ARV_011</strain>
    </source>
</reference>
<comment type="caution">
    <text evidence="14">The sequence shown here is derived from an EMBL/GenBank/DDBJ whole genome shotgun (WGS) entry which is preliminary data.</text>
</comment>
<dbReference type="Gene3D" id="3.40.430.10">
    <property type="entry name" value="Dihydrofolate Reductase, subunit A"/>
    <property type="match status" value="1"/>
</dbReference>
<dbReference type="GO" id="GO:0009231">
    <property type="term" value="P:riboflavin biosynthetic process"/>
    <property type="evidence" value="ECO:0007669"/>
    <property type="project" value="UniProtKB-KW"/>
</dbReference>
<evidence type="ECO:0000256" key="12">
    <source>
        <dbReference type="ARBA" id="ARBA00049020"/>
    </source>
</evidence>
<dbReference type="Pfam" id="PF01872">
    <property type="entry name" value="RibD_C"/>
    <property type="match status" value="1"/>
</dbReference>
<dbReference type="EC" id="1.1.1.302" evidence="4"/>
<dbReference type="InterPro" id="IPR024072">
    <property type="entry name" value="DHFR-like_dom_sf"/>
</dbReference>
<feature type="domain" description="Bacterial bifunctional deaminase-reductase C-terminal" evidence="13">
    <location>
        <begin position="28"/>
        <end position="243"/>
    </location>
</feature>
<comment type="catalytic activity">
    <reaction evidence="12">
        <text>2,5-diamino-6-(1-D-ribitylamino)pyrimidin-4(3H)-one 5'-phosphate + NADP(+) = 2,5-diamino-6-(1-D-ribosylamino)pyrimidin-4(3H)-one 5'-phosphate + NADPH + H(+)</text>
        <dbReference type="Rhea" id="RHEA:27278"/>
        <dbReference type="ChEBI" id="CHEBI:15378"/>
        <dbReference type="ChEBI" id="CHEBI:57783"/>
        <dbReference type="ChEBI" id="CHEBI:58349"/>
        <dbReference type="ChEBI" id="CHEBI:58890"/>
        <dbReference type="ChEBI" id="CHEBI:59545"/>
        <dbReference type="EC" id="1.1.1.302"/>
    </reaction>
</comment>
<evidence type="ECO:0000313" key="15">
    <source>
        <dbReference type="Proteomes" id="UP000790833"/>
    </source>
</evidence>
<dbReference type="GeneID" id="66118622"/>
<sequence length="261" mass="28999">MAHRDMIIDGDLSSALAAYLPVPYNDRPFVTLTYAQLLDSRIAAQPGTRTVISHQQTKAMTHYIRHHHDAILVGIGTVLADDPKLNCRYYLATSSSSSIRPVVLDPHAKWRYSQSQLRSLVDAQQGLAPLILVDADTEPDTSESHLLQATGGHYIKIPVIGQPLQTVWNTIYKQLWDHHHIRSIMVEGGATVINDLLTLGNYDSLIVTIGPVFLGDKGVVVSPQRAIADLQAVQWWTGIQDSVLMARQSSTTLNKYRLINY</sequence>
<protein>
    <recommendedName>
        <fullName evidence="5">2,5-diamino-6-ribosylamino-4(3H)-pyrimidinone 5'-phosphate reductase</fullName>
        <ecNumber evidence="4">1.1.1.302</ecNumber>
    </recommendedName>
    <alternativeName>
        <fullName evidence="10">2,5-diamino-6-(5-phospho-D-ribosylamino)pyrimidin-4(3H)-one reductase</fullName>
    </alternativeName>
    <alternativeName>
        <fullName evidence="9">2,5-diamino-6-ribitylamino-4(3H)-pyrimidinone 5'-phosphate synthase</fullName>
    </alternativeName>
</protein>
<dbReference type="GO" id="GO:0008703">
    <property type="term" value="F:5-amino-6-(5-phosphoribosylamino)uracil reductase activity"/>
    <property type="evidence" value="ECO:0007669"/>
    <property type="project" value="InterPro"/>
</dbReference>